<comment type="caution">
    <text evidence="2">The sequence shown here is derived from an EMBL/GenBank/DDBJ whole genome shotgun (WGS) entry which is preliminary data.</text>
</comment>
<dbReference type="Pfam" id="PF09791">
    <property type="entry name" value="Oxidored-like"/>
    <property type="match status" value="1"/>
</dbReference>
<evidence type="ECO:0000313" key="2">
    <source>
        <dbReference type="EMBL" id="RWS03075.1"/>
    </source>
</evidence>
<keyword evidence="3" id="KW-1185">Reference proteome</keyword>
<organism evidence="2 3">
    <name type="scientific">Dinothrombium tinctorium</name>
    <dbReference type="NCBI Taxonomy" id="1965070"/>
    <lineage>
        <taxon>Eukaryota</taxon>
        <taxon>Metazoa</taxon>
        <taxon>Ecdysozoa</taxon>
        <taxon>Arthropoda</taxon>
        <taxon>Chelicerata</taxon>
        <taxon>Arachnida</taxon>
        <taxon>Acari</taxon>
        <taxon>Acariformes</taxon>
        <taxon>Trombidiformes</taxon>
        <taxon>Prostigmata</taxon>
        <taxon>Anystina</taxon>
        <taxon>Parasitengona</taxon>
        <taxon>Trombidioidea</taxon>
        <taxon>Trombidiidae</taxon>
        <taxon>Dinothrombium</taxon>
    </lineage>
</organism>
<dbReference type="AlphaFoldDB" id="A0A443QJ73"/>
<feature type="domain" description="Oxidoreductase-like" evidence="1">
    <location>
        <begin position="38"/>
        <end position="69"/>
    </location>
</feature>
<dbReference type="EMBL" id="NCKU01006892">
    <property type="protein sequence ID" value="RWS03075.1"/>
    <property type="molecule type" value="Genomic_DNA"/>
</dbReference>
<dbReference type="InterPro" id="IPR039251">
    <property type="entry name" value="OXLD1"/>
</dbReference>
<sequence length="109" mass="12822">MYCLKYGRHILRLTSYLRVKVKKFCDKSVQQEIIGEKQPKLPEPPDPDMCCMSGCVNCVYVKYAMELYDIVENGNEVALKMIEEHVKDESLKTFIKMQIKEKEELKNKK</sequence>
<name>A0A443QJ73_9ACAR</name>
<dbReference type="PANTHER" id="PTHR21193">
    <property type="entry name" value="OXIDOREDUCTASE-LIKE DOMAIN-CONTAINING PROTEIN 1"/>
    <property type="match status" value="1"/>
</dbReference>
<proteinExistence type="predicted"/>
<dbReference type="InterPro" id="IPR019180">
    <property type="entry name" value="Oxidoreductase-like_N"/>
</dbReference>
<dbReference type="OrthoDB" id="10064411at2759"/>
<evidence type="ECO:0000313" key="3">
    <source>
        <dbReference type="Proteomes" id="UP000285301"/>
    </source>
</evidence>
<dbReference type="Proteomes" id="UP000285301">
    <property type="component" value="Unassembled WGS sequence"/>
</dbReference>
<dbReference type="GO" id="GO:0005739">
    <property type="term" value="C:mitochondrion"/>
    <property type="evidence" value="ECO:0007669"/>
    <property type="project" value="TreeGrafter"/>
</dbReference>
<gene>
    <name evidence="2" type="ORF">B4U79_02969</name>
</gene>
<protein>
    <submittedName>
        <fullName evidence="2">Oxidoreductase-like domain-containing protein 1</fullName>
    </submittedName>
</protein>
<evidence type="ECO:0000259" key="1">
    <source>
        <dbReference type="Pfam" id="PF09791"/>
    </source>
</evidence>
<dbReference type="PANTHER" id="PTHR21193:SF3">
    <property type="entry name" value="OXIDOREDUCTASE-LIKE DOMAIN-CONTAINING PROTEIN 1"/>
    <property type="match status" value="1"/>
</dbReference>
<reference evidence="2 3" key="1">
    <citation type="journal article" date="2018" name="Gigascience">
        <title>Genomes of trombidid mites reveal novel predicted allergens and laterally-transferred genes associated with secondary metabolism.</title>
        <authorList>
            <person name="Dong X."/>
            <person name="Chaisiri K."/>
            <person name="Xia D."/>
            <person name="Armstrong S.D."/>
            <person name="Fang Y."/>
            <person name="Donnelly M.J."/>
            <person name="Kadowaki T."/>
            <person name="McGarry J.W."/>
            <person name="Darby A.C."/>
            <person name="Makepeace B.L."/>
        </authorList>
    </citation>
    <scope>NUCLEOTIDE SEQUENCE [LARGE SCALE GENOMIC DNA]</scope>
    <source>
        <strain evidence="2">UoL-WK</strain>
    </source>
</reference>
<accession>A0A443QJ73</accession>